<evidence type="ECO:0000256" key="5">
    <source>
        <dbReference type="ARBA" id="ARBA00023163"/>
    </source>
</evidence>
<dbReference type="GO" id="GO:0006508">
    <property type="term" value="P:proteolysis"/>
    <property type="evidence" value="ECO:0007669"/>
    <property type="project" value="UniProtKB-KW"/>
</dbReference>
<dbReference type="GO" id="GO:0016020">
    <property type="term" value="C:membrane"/>
    <property type="evidence" value="ECO:0007669"/>
    <property type="project" value="InterPro"/>
</dbReference>
<sequence length="218" mass="23746">MGNLEAGIRFSARRIANIADALGVSAIWLAEGIGEIRRSTATEQDIDVLDYRLDQARTEAITAANPEFKRVKLSNPDGAGLVHIKKVKLRLSAGVTGFIADPDFEDAGTVTLDPAWVQKQGLVPSRLVATTVKGESMEPALYEGDVVVINTAATDPVDGDVFAVNYEGEAVVKRLTRDAGEWWLTSDNLDQRKFSRKLCRNGDCIIVGKVVHRQGNRI</sequence>
<feature type="domain" description="Peptidase S24/S26A/S26B/S26C" evidence="6">
    <location>
        <begin position="91"/>
        <end position="211"/>
    </location>
</feature>
<dbReference type="InterPro" id="IPR015927">
    <property type="entry name" value="Peptidase_S24_S26A/B/C"/>
</dbReference>
<evidence type="ECO:0000259" key="6">
    <source>
        <dbReference type="Pfam" id="PF00717"/>
    </source>
</evidence>
<dbReference type="Gene3D" id="2.10.109.10">
    <property type="entry name" value="Umud Fragment, subunit A"/>
    <property type="match status" value="1"/>
</dbReference>
<keyword evidence="5" id="KW-0804">Transcription</keyword>
<dbReference type="Pfam" id="PF00717">
    <property type="entry name" value="Peptidase_S24"/>
    <property type="match status" value="1"/>
</dbReference>
<keyword evidence="3" id="KW-0805">Transcription regulation</keyword>
<evidence type="ECO:0000313" key="8">
    <source>
        <dbReference type="Proteomes" id="UP000662821"/>
    </source>
</evidence>
<proteinExistence type="predicted"/>
<reference evidence="7 8" key="1">
    <citation type="submission" date="2021-03" db="EMBL/GenBank/DDBJ databases">
        <title>Draft genome sequence of Janthinobacterium sp. strain PLB02 isolated from infected primmorphs (Lubomirskia baicalensis).</title>
        <authorList>
            <person name="Chernogor L.I."/>
            <person name="Belikov S.I."/>
            <person name="Petrushin I.S."/>
        </authorList>
    </citation>
    <scope>NUCLEOTIDE SEQUENCE [LARGE SCALE GENOMIC DNA]</scope>
    <source>
        <strain evidence="7 8">PLB02</strain>
    </source>
</reference>
<keyword evidence="1" id="KW-0645">Protease</keyword>
<keyword evidence="2" id="KW-0378">Hydrolase</keyword>
<dbReference type="PANTHER" id="PTHR40661">
    <property type="match status" value="1"/>
</dbReference>
<dbReference type="InterPro" id="IPR039418">
    <property type="entry name" value="LexA-like"/>
</dbReference>
<dbReference type="InterPro" id="IPR019756">
    <property type="entry name" value="Pept_S26A_signal_pept_1_Ser-AS"/>
</dbReference>
<evidence type="ECO:0000256" key="4">
    <source>
        <dbReference type="ARBA" id="ARBA00023125"/>
    </source>
</evidence>
<dbReference type="GO" id="GO:0004252">
    <property type="term" value="F:serine-type endopeptidase activity"/>
    <property type="evidence" value="ECO:0007669"/>
    <property type="project" value="InterPro"/>
</dbReference>
<dbReference type="PANTHER" id="PTHR40661:SF1">
    <property type="entry name" value="HTH CRO_C1-TYPE DOMAIN-CONTAINING PROTEIN"/>
    <property type="match status" value="1"/>
</dbReference>
<dbReference type="GO" id="GO:0003677">
    <property type="term" value="F:DNA binding"/>
    <property type="evidence" value="ECO:0007669"/>
    <property type="project" value="UniProtKB-KW"/>
</dbReference>
<gene>
    <name evidence="7" type="ORF">J3P46_08575</name>
</gene>
<protein>
    <submittedName>
        <fullName evidence="7">LexA family transcriptional regulator</fullName>
    </submittedName>
</protein>
<evidence type="ECO:0000256" key="3">
    <source>
        <dbReference type="ARBA" id="ARBA00023015"/>
    </source>
</evidence>
<dbReference type="AlphaFoldDB" id="A0AAJ4MYH4"/>
<evidence type="ECO:0000313" key="7">
    <source>
        <dbReference type="EMBL" id="QSX99102.1"/>
    </source>
</evidence>
<dbReference type="InterPro" id="IPR036286">
    <property type="entry name" value="LexA/Signal_pep-like_sf"/>
</dbReference>
<evidence type="ECO:0000256" key="1">
    <source>
        <dbReference type="ARBA" id="ARBA00022670"/>
    </source>
</evidence>
<dbReference type="SUPFAM" id="SSF51306">
    <property type="entry name" value="LexA/Signal peptidase"/>
    <property type="match status" value="1"/>
</dbReference>
<organism evidence="7 8">
    <name type="scientific">Janthinobacterium lividum</name>
    <dbReference type="NCBI Taxonomy" id="29581"/>
    <lineage>
        <taxon>Bacteria</taxon>
        <taxon>Pseudomonadati</taxon>
        <taxon>Pseudomonadota</taxon>
        <taxon>Betaproteobacteria</taxon>
        <taxon>Burkholderiales</taxon>
        <taxon>Oxalobacteraceae</taxon>
        <taxon>Janthinobacterium</taxon>
    </lineage>
</organism>
<dbReference type="Proteomes" id="UP000662821">
    <property type="component" value="Chromosome"/>
</dbReference>
<dbReference type="EMBL" id="CP071520">
    <property type="protein sequence ID" value="QSX99102.1"/>
    <property type="molecule type" value="Genomic_DNA"/>
</dbReference>
<evidence type="ECO:0000256" key="2">
    <source>
        <dbReference type="ARBA" id="ARBA00022801"/>
    </source>
</evidence>
<dbReference type="PROSITE" id="PS00501">
    <property type="entry name" value="SPASE_I_1"/>
    <property type="match status" value="1"/>
</dbReference>
<accession>A0AAJ4MYH4</accession>
<name>A0AAJ4MYH4_9BURK</name>
<keyword evidence="4" id="KW-0238">DNA-binding</keyword>
<dbReference type="CDD" id="cd06529">
    <property type="entry name" value="S24_LexA-like"/>
    <property type="match status" value="1"/>
</dbReference>